<dbReference type="AlphaFoldDB" id="A0A6J6DIH3"/>
<dbReference type="EMBL" id="CAEZTD010000065">
    <property type="protein sequence ID" value="CAB4563830.1"/>
    <property type="molecule type" value="Genomic_DNA"/>
</dbReference>
<dbReference type="GO" id="GO:0004176">
    <property type="term" value="F:ATP-dependent peptidase activity"/>
    <property type="evidence" value="ECO:0007669"/>
    <property type="project" value="InterPro"/>
</dbReference>
<dbReference type="InterPro" id="IPR020568">
    <property type="entry name" value="Ribosomal_Su5_D2-typ_SF"/>
</dbReference>
<dbReference type="InterPro" id="IPR008269">
    <property type="entry name" value="Lon_proteolytic"/>
</dbReference>
<dbReference type="GO" id="GO:0004252">
    <property type="term" value="F:serine-type endopeptidase activity"/>
    <property type="evidence" value="ECO:0007669"/>
    <property type="project" value="InterPro"/>
</dbReference>
<keyword evidence="2" id="KW-0812">Transmembrane</keyword>
<evidence type="ECO:0000256" key="1">
    <source>
        <dbReference type="SAM" id="MobiDB-lite"/>
    </source>
</evidence>
<keyword evidence="2" id="KW-0472">Membrane</keyword>
<accession>A0A6J6DIH3</accession>
<keyword evidence="2" id="KW-1133">Transmembrane helix</keyword>
<dbReference type="SUPFAM" id="SSF54211">
    <property type="entry name" value="Ribosomal protein S5 domain 2-like"/>
    <property type="match status" value="1"/>
</dbReference>
<protein>
    <submittedName>
        <fullName evidence="4">Unannotated protein</fullName>
    </submittedName>
</protein>
<dbReference type="Gene3D" id="3.30.230.10">
    <property type="match status" value="1"/>
</dbReference>
<dbReference type="InterPro" id="IPR014721">
    <property type="entry name" value="Ribsml_uS5_D2-typ_fold_subgr"/>
</dbReference>
<organism evidence="4">
    <name type="scientific">freshwater metagenome</name>
    <dbReference type="NCBI Taxonomy" id="449393"/>
    <lineage>
        <taxon>unclassified sequences</taxon>
        <taxon>metagenomes</taxon>
        <taxon>ecological metagenomes</taxon>
    </lineage>
</organism>
<sequence>MTLYTTDNDGLPVERQRPKATPAQRKWRWGSSLVAAAVILTVALTATPAPYVIERPGPTFDTLGTVSIDDPDTEKKQKVFLISIDGATTYPTTGKLNLLTVYVTGSPDSMLSWGDVIVSWFDESRAVLPMDAIFPPDEDSDERKEQDTALMVNSQQDAIAAALTHEGYDVVRGITVAGFADESPAKDVLRVDDIIQTVNGIRPTSVQQLRDLIAEVGAGNVMSAQILRDDSPMDVLLTPYANDEGDVVLGIGAGVAFDFPFDVTIRLDDVGGPSAGMMFALGIIDKLTPGDITSGLNISGTGTIDPDGNVGPIGGIRQKLFGAQGIGSPFFLAPADNCDQVVGHIPDGLAVFAVSTLDEALNVLDFLSDHTDATSALAAAEENDIRTCDVVAASASE</sequence>
<dbReference type="Gene3D" id="2.30.42.10">
    <property type="match status" value="1"/>
</dbReference>
<feature type="region of interest" description="Disordered" evidence="1">
    <location>
        <begin position="1"/>
        <end position="22"/>
    </location>
</feature>
<dbReference type="SUPFAM" id="SSF50156">
    <property type="entry name" value="PDZ domain-like"/>
    <property type="match status" value="1"/>
</dbReference>
<dbReference type="InterPro" id="IPR027065">
    <property type="entry name" value="Lon_Prtase"/>
</dbReference>
<dbReference type="PANTHER" id="PTHR10046">
    <property type="entry name" value="ATP DEPENDENT LON PROTEASE FAMILY MEMBER"/>
    <property type="match status" value="1"/>
</dbReference>
<reference evidence="4" key="1">
    <citation type="submission" date="2020-05" db="EMBL/GenBank/DDBJ databases">
        <authorList>
            <person name="Chiriac C."/>
            <person name="Salcher M."/>
            <person name="Ghai R."/>
            <person name="Kavagutti S V."/>
        </authorList>
    </citation>
    <scope>NUCLEOTIDE SEQUENCE</scope>
</reference>
<dbReference type="PROSITE" id="PS51786">
    <property type="entry name" value="LON_PROTEOLYTIC"/>
    <property type="match status" value="1"/>
</dbReference>
<gene>
    <name evidence="4" type="ORF">UFOPK1591_00905</name>
</gene>
<evidence type="ECO:0000259" key="3">
    <source>
        <dbReference type="PROSITE" id="PS51786"/>
    </source>
</evidence>
<dbReference type="GO" id="GO:0030163">
    <property type="term" value="P:protein catabolic process"/>
    <property type="evidence" value="ECO:0007669"/>
    <property type="project" value="InterPro"/>
</dbReference>
<evidence type="ECO:0000256" key="2">
    <source>
        <dbReference type="SAM" id="Phobius"/>
    </source>
</evidence>
<name>A0A6J6DIH3_9ZZZZ</name>
<evidence type="ECO:0000313" key="4">
    <source>
        <dbReference type="EMBL" id="CAB4563830.1"/>
    </source>
</evidence>
<proteinExistence type="predicted"/>
<dbReference type="GO" id="GO:0005524">
    <property type="term" value="F:ATP binding"/>
    <property type="evidence" value="ECO:0007669"/>
    <property type="project" value="InterPro"/>
</dbReference>
<dbReference type="Pfam" id="PF05362">
    <property type="entry name" value="Lon_C"/>
    <property type="match status" value="1"/>
</dbReference>
<dbReference type="GO" id="GO:0006508">
    <property type="term" value="P:proteolysis"/>
    <property type="evidence" value="ECO:0007669"/>
    <property type="project" value="InterPro"/>
</dbReference>
<feature type="transmembrane region" description="Helical" evidence="2">
    <location>
        <begin position="33"/>
        <end position="53"/>
    </location>
</feature>
<dbReference type="InterPro" id="IPR036034">
    <property type="entry name" value="PDZ_sf"/>
</dbReference>
<feature type="domain" description="Lon proteolytic" evidence="3">
    <location>
        <begin position="269"/>
        <end position="367"/>
    </location>
</feature>